<keyword evidence="1" id="KW-0812">Transmembrane</keyword>
<reference evidence="2 3" key="1">
    <citation type="submission" date="2019-02" db="EMBL/GenBank/DDBJ databases">
        <title>Polymorphobacter sp. isolated from the lake at the Tibet of China.</title>
        <authorList>
            <person name="Li A."/>
        </authorList>
    </citation>
    <scope>NUCLEOTIDE SEQUENCE [LARGE SCALE GENOMIC DNA]</scope>
    <source>
        <strain evidence="2 3">DJ1R-1</strain>
    </source>
</reference>
<dbReference type="Proteomes" id="UP000297737">
    <property type="component" value="Unassembled WGS sequence"/>
</dbReference>
<proteinExistence type="predicted"/>
<evidence type="ECO:0000256" key="1">
    <source>
        <dbReference type="SAM" id="Phobius"/>
    </source>
</evidence>
<gene>
    <name evidence="2" type="ORF">EUV02_09240</name>
</gene>
<keyword evidence="1" id="KW-1133">Transmembrane helix</keyword>
<dbReference type="Pfam" id="PF07784">
    <property type="entry name" value="DUF1622"/>
    <property type="match status" value="1"/>
</dbReference>
<sequence length="126" mass="13674">MEVYFREFAAAIALAVEAAVVLIVAIGAGEALFKTVQLIFTGGLSNEGRRDIWLRFAIWILLALEFALASDIIRTAIAPSWDDVGKLGAIAAIRTGLNWFLAKDIEEYSTRKSGGERGEKSGITEV</sequence>
<protein>
    <submittedName>
        <fullName evidence="2">DUF1622 domain-containing protein</fullName>
    </submittedName>
</protein>
<evidence type="ECO:0000313" key="3">
    <source>
        <dbReference type="Proteomes" id="UP000297737"/>
    </source>
</evidence>
<dbReference type="InterPro" id="IPR012427">
    <property type="entry name" value="DUF1622"/>
</dbReference>
<evidence type="ECO:0000313" key="2">
    <source>
        <dbReference type="EMBL" id="TFU03874.1"/>
    </source>
</evidence>
<accession>A0A4Y9EQE6</accession>
<comment type="caution">
    <text evidence="2">The sequence shown here is derived from an EMBL/GenBank/DDBJ whole genome shotgun (WGS) entry which is preliminary data.</text>
</comment>
<dbReference type="AlphaFoldDB" id="A0A4Y9EQE6"/>
<dbReference type="PANTHER" id="PTHR38468:SF1">
    <property type="entry name" value="SLL0939 PROTEIN"/>
    <property type="match status" value="1"/>
</dbReference>
<dbReference type="PANTHER" id="PTHR38468">
    <property type="entry name" value="SLL0939 PROTEIN"/>
    <property type="match status" value="1"/>
</dbReference>
<keyword evidence="1" id="KW-0472">Membrane</keyword>
<dbReference type="OrthoDB" id="9812897at2"/>
<keyword evidence="3" id="KW-1185">Reference proteome</keyword>
<name>A0A4Y9EQE6_9SPHN</name>
<feature type="transmembrane region" description="Helical" evidence="1">
    <location>
        <begin position="52"/>
        <end position="69"/>
    </location>
</feature>
<dbReference type="EMBL" id="SIHO01000002">
    <property type="protein sequence ID" value="TFU03874.1"/>
    <property type="molecule type" value="Genomic_DNA"/>
</dbReference>
<organism evidence="2 3">
    <name type="scientific">Glacieibacterium arshaanense</name>
    <dbReference type="NCBI Taxonomy" id="2511025"/>
    <lineage>
        <taxon>Bacteria</taxon>
        <taxon>Pseudomonadati</taxon>
        <taxon>Pseudomonadota</taxon>
        <taxon>Alphaproteobacteria</taxon>
        <taxon>Sphingomonadales</taxon>
        <taxon>Sphingosinicellaceae</taxon>
        <taxon>Glacieibacterium</taxon>
    </lineage>
</organism>
<feature type="transmembrane region" description="Helical" evidence="1">
    <location>
        <begin position="12"/>
        <end position="32"/>
    </location>
</feature>